<reference evidence="2" key="2">
    <citation type="submission" date="2021-04" db="EMBL/GenBank/DDBJ databases">
        <authorList>
            <person name="Gilroy R."/>
        </authorList>
    </citation>
    <scope>NUCLEOTIDE SEQUENCE</scope>
    <source>
        <strain evidence="2">CHK179-7159</strain>
    </source>
</reference>
<proteinExistence type="predicted"/>
<accession>A0A9D2KZ11</accession>
<dbReference type="AlphaFoldDB" id="A0A9D2KZ11"/>
<organism evidence="2 3">
    <name type="scientific">Candidatus Eisenbergiella merdipullorum</name>
    <dbReference type="NCBI Taxonomy" id="2838553"/>
    <lineage>
        <taxon>Bacteria</taxon>
        <taxon>Bacillati</taxon>
        <taxon>Bacillota</taxon>
        <taxon>Clostridia</taxon>
        <taxon>Lachnospirales</taxon>
        <taxon>Lachnospiraceae</taxon>
        <taxon>Eisenbergiella</taxon>
    </lineage>
</organism>
<feature type="transmembrane region" description="Helical" evidence="1">
    <location>
        <begin position="198"/>
        <end position="218"/>
    </location>
</feature>
<reference evidence="2" key="1">
    <citation type="journal article" date="2021" name="PeerJ">
        <title>Extensive microbial diversity within the chicken gut microbiome revealed by metagenomics and culture.</title>
        <authorList>
            <person name="Gilroy R."/>
            <person name="Ravi A."/>
            <person name="Getino M."/>
            <person name="Pursley I."/>
            <person name="Horton D.L."/>
            <person name="Alikhan N.F."/>
            <person name="Baker D."/>
            <person name="Gharbi K."/>
            <person name="Hall N."/>
            <person name="Watson M."/>
            <person name="Adriaenssens E.M."/>
            <person name="Foster-Nyarko E."/>
            <person name="Jarju S."/>
            <person name="Secka A."/>
            <person name="Antonio M."/>
            <person name="Oren A."/>
            <person name="Chaudhuri R.R."/>
            <person name="La Ragione R."/>
            <person name="Hildebrand F."/>
            <person name="Pallen M.J."/>
        </authorList>
    </citation>
    <scope>NUCLEOTIDE SEQUENCE</scope>
    <source>
        <strain evidence="2">CHK179-7159</strain>
    </source>
</reference>
<feature type="transmembrane region" description="Helical" evidence="1">
    <location>
        <begin position="93"/>
        <end position="113"/>
    </location>
</feature>
<protein>
    <submittedName>
        <fullName evidence="2">Uncharacterized protein</fullName>
    </submittedName>
</protein>
<keyword evidence="1" id="KW-0812">Transmembrane</keyword>
<feature type="transmembrane region" description="Helical" evidence="1">
    <location>
        <begin position="615"/>
        <end position="641"/>
    </location>
</feature>
<evidence type="ECO:0000313" key="3">
    <source>
        <dbReference type="Proteomes" id="UP000886858"/>
    </source>
</evidence>
<gene>
    <name evidence="2" type="ORF">H9717_01865</name>
</gene>
<feature type="transmembrane region" description="Helical" evidence="1">
    <location>
        <begin position="295"/>
        <end position="315"/>
    </location>
</feature>
<dbReference type="EMBL" id="DWYY01000025">
    <property type="protein sequence ID" value="HJA91859.1"/>
    <property type="molecule type" value="Genomic_DNA"/>
</dbReference>
<feature type="transmembrane region" description="Helical" evidence="1">
    <location>
        <begin position="351"/>
        <end position="379"/>
    </location>
</feature>
<feature type="transmembrane region" description="Helical" evidence="1">
    <location>
        <begin position="571"/>
        <end position="595"/>
    </location>
</feature>
<feature type="transmembrane region" description="Helical" evidence="1">
    <location>
        <begin position="263"/>
        <end position="283"/>
    </location>
</feature>
<evidence type="ECO:0000313" key="2">
    <source>
        <dbReference type="EMBL" id="HJA91859.1"/>
    </source>
</evidence>
<feature type="transmembrane region" description="Helical" evidence="1">
    <location>
        <begin position="125"/>
        <end position="142"/>
    </location>
</feature>
<evidence type="ECO:0000256" key="1">
    <source>
        <dbReference type="SAM" id="Phobius"/>
    </source>
</evidence>
<keyword evidence="1" id="KW-1133">Transmembrane helix</keyword>
<name>A0A9D2KZ11_9FIRM</name>
<keyword evidence="1" id="KW-0472">Membrane</keyword>
<dbReference type="Proteomes" id="UP000886858">
    <property type="component" value="Unassembled WGS sequence"/>
</dbReference>
<comment type="caution">
    <text evidence="2">The sequence shown here is derived from an EMBL/GenBank/DDBJ whole genome shotgun (WGS) entry which is preliminary data.</text>
</comment>
<sequence length="660" mass="74199">MKMTEKNRNRSEAAEKNRMDTACFWLSLAVTSGGVLFLPQMLLVEGRGLSFSNSFLSVLVFLLAFPAVRYSVKKAASGRRTAKEGRKREKRMRYAIVPALSLGFVLACALGSRLEAQGYVLLTDWRLWLSLPFLTLFFSALLERLYGFLEAKPAMPVSASGAEPAAPAPAVERGPASEGKSGLLSWWDRLTPGRRRRIVFLFFLLVWGIVLLAVWPGFFVYDAQEEFNQVAQRQFTTHHPLVHVLLLGGIICAGNKLFGSYNAGIACYMIFQMVILSGCFTWVMDLLRKKGAPRWLRAAGTLYFAFFPVIQMYVLCSAKDTLYSAAMLMSIALLCQAAKERETFFSEKKKLLALGGSLCLMALMRHNGLYILLLMIPALAAFSGKGRRLRAAFVGLAALLLACGINTGLKAVFFAQDTENQEMLTVPIQQLARTWTLSPESFTEKEAETLLSFLPEDALARYTPKLSDPVKISFQNETYAEDPSAFWKLWLSIGRKAPASYLNAWLLTCYGFWYPDAVIDGYRGNTVFTFTYGESSYFGYETELPGERRSFFPWLDRLFEKMSLELFQQRLPAVSMLFSPGFLFWMYAAGIGFLFRKKRFLQSAAFLPAGLNWLTVLLGPACLVRYVLVFWFALPVLALVVSEGKLCYTNTTRDTGMEKR</sequence>
<dbReference type="Pfam" id="PF19484">
    <property type="entry name" value="DUF6020"/>
    <property type="match status" value="1"/>
</dbReference>
<feature type="transmembrane region" description="Helical" evidence="1">
    <location>
        <begin position="21"/>
        <end position="42"/>
    </location>
</feature>
<feature type="transmembrane region" description="Helical" evidence="1">
    <location>
        <begin position="391"/>
        <end position="413"/>
    </location>
</feature>
<dbReference type="InterPro" id="IPR046062">
    <property type="entry name" value="DUF6020"/>
</dbReference>
<feature type="transmembrane region" description="Helical" evidence="1">
    <location>
        <begin position="54"/>
        <end position="72"/>
    </location>
</feature>